<accession>A0A1X0ZUV2</accession>
<evidence type="ECO:0000256" key="11">
    <source>
        <dbReference type="SAM" id="SignalP"/>
    </source>
</evidence>
<dbReference type="SUPFAM" id="SSF54523">
    <property type="entry name" value="Pili subunits"/>
    <property type="match status" value="1"/>
</dbReference>
<feature type="signal peptide" evidence="11">
    <location>
        <begin position="1"/>
        <end position="18"/>
    </location>
</feature>
<evidence type="ECO:0000256" key="8">
    <source>
        <dbReference type="ARBA" id="ARBA00023136"/>
    </source>
</evidence>
<evidence type="ECO:0000313" key="14">
    <source>
        <dbReference type="Proteomes" id="UP000193675"/>
    </source>
</evidence>
<evidence type="ECO:0000256" key="3">
    <source>
        <dbReference type="ARBA" id="ARBA00022475"/>
    </source>
</evidence>
<evidence type="ECO:0000256" key="7">
    <source>
        <dbReference type="ARBA" id="ARBA00022989"/>
    </source>
</evidence>
<dbReference type="EMBL" id="NBWC01000018">
    <property type="protein sequence ID" value="ORL63493.1"/>
    <property type="molecule type" value="Genomic_DNA"/>
</dbReference>
<comment type="subcellular location">
    <subcellularLocation>
        <location evidence="1">Cell inner membrane</location>
        <topology evidence="1">Single-pass membrane protein</topology>
    </subcellularLocation>
</comment>
<dbReference type="Proteomes" id="UP000193675">
    <property type="component" value="Unassembled WGS sequence"/>
</dbReference>
<keyword evidence="6" id="KW-0812">Transmembrane</keyword>
<comment type="similarity">
    <text evidence="9">Belongs to the GSP H family.</text>
</comment>
<dbReference type="GO" id="GO:0015627">
    <property type="term" value="C:type II protein secretion system complex"/>
    <property type="evidence" value="ECO:0007669"/>
    <property type="project" value="InterPro"/>
</dbReference>
<gene>
    <name evidence="13" type="ORF">B7H17_14315</name>
</gene>
<sequence>MKQRGVTLIQMMCALALASLLANVGLPAYNQLSDDLHHASAARDLAQALRSARSHALLQQQTVLVEPLEGDWGKGWRTRLAHNNQSLREQRLARKLSIASNLGKEVKFSGLGVPLRGNGGFLGGTLEICRRTAQASRYWIVLAPSGRVDLRTMSNEPSRCAGA</sequence>
<keyword evidence="11" id="KW-0732">Signal</keyword>
<dbReference type="OrthoDB" id="5732776at2"/>
<dbReference type="GO" id="GO:0015628">
    <property type="term" value="P:protein secretion by the type II secretion system"/>
    <property type="evidence" value="ECO:0007669"/>
    <property type="project" value="InterPro"/>
</dbReference>
<dbReference type="InterPro" id="IPR045584">
    <property type="entry name" value="Pilin-like"/>
</dbReference>
<dbReference type="Pfam" id="PF12019">
    <property type="entry name" value="GspH"/>
    <property type="match status" value="1"/>
</dbReference>
<keyword evidence="3" id="KW-1003">Cell membrane</keyword>
<keyword evidence="7" id="KW-1133">Transmembrane helix</keyword>
<keyword evidence="5" id="KW-0997">Cell inner membrane</keyword>
<protein>
    <recommendedName>
        <fullName evidence="2">Type II secretion system protein H</fullName>
    </recommendedName>
    <alternativeName>
        <fullName evidence="10">General secretion pathway protein H</fullName>
    </alternativeName>
</protein>
<dbReference type="GO" id="GO:0005886">
    <property type="term" value="C:plasma membrane"/>
    <property type="evidence" value="ECO:0007669"/>
    <property type="project" value="UniProtKB-SubCell"/>
</dbReference>
<evidence type="ECO:0000256" key="2">
    <source>
        <dbReference type="ARBA" id="ARBA00021549"/>
    </source>
</evidence>
<evidence type="ECO:0000313" key="13">
    <source>
        <dbReference type="EMBL" id="ORL63493.1"/>
    </source>
</evidence>
<feature type="domain" description="General secretion pathway GspH" evidence="12">
    <location>
        <begin position="41"/>
        <end position="145"/>
    </location>
</feature>
<evidence type="ECO:0000256" key="4">
    <source>
        <dbReference type="ARBA" id="ARBA00022481"/>
    </source>
</evidence>
<keyword evidence="4" id="KW-0488">Methylation</keyword>
<keyword evidence="8" id="KW-0472">Membrane</keyword>
<evidence type="ECO:0000256" key="10">
    <source>
        <dbReference type="ARBA" id="ARBA00030775"/>
    </source>
</evidence>
<evidence type="ECO:0000256" key="5">
    <source>
        <dbReference type="ARBA" id="ARBA00022519"/>
    </source>
</evidence>
<organism evidence="13 14">
    <name type="scientific">Pseudomonas putida</name>
    <name type="common">Arthrobacter siderocapsulatus</name>
    <dbReference type="NCBI Taxonomy" id="303"/>
    <lineage>
        <taxon>Bacteria</taxon>
        <taxon>Pseudomonadati</taxon>
        <taxon>Pseudomonadota</taxon>
        <taxon>Gammaproteobacteria</taxon>
        <taxon>Pseudomonadales</taxon>
        <taxon>Pseudomonadaceae</taxon>
        <taxon>Pseudomonas</taxon>
    </lineage>
</organism>
<dbReference type="InterPro" id="IPR022346">
    <property type="entry name" value="T2SS_GspH"/>
</dbReference>
<reference evidence="13 14" key="1">
    <citation type="submission" date="2017-04" db="EMBL/GenBank/DDBJ databases">
        <title>Presence of VIM-2 positive Pseudomonas species in chickens and their surrounding environment.</title>
        <authorList>
            <person name="Zhang R."/>
        </authorList>
    </citation>
    <scope>NUCLEOTIDE SEQUENCE [LARGE SCALE GENOMIC DNA]</scope>
    <source>
        <strain evidence="13 14">DZ-C18</strain>
    </source>
</reference>
<evidence type="ECO:0000256" key="9">
    <source>
        <dbReference type="ARBA" id="ARBA00025772"/>
    </source>
</evidence>
<name>A0A1X0ZUV2_PSEPU</name>
<dbReference type="RefSeq" id="WP_084857017.1">
    <property type="nucleotide sequence ID" value="NZ_NBWC01000018.1"/>
</dbReference>
<evidence type="ECO:0000259" key="12">
    <source>
        <dbReference type="Pfam" id="PF12019"/>
    </source>
</evidence>
<evidence type="ECO:0000256" key="1">
    <source>
        <dbReference type="ARBA" id="ARBA00004377"/>
    </source>
</evidence>
<proteinExistence type="inferred from homology"/>
<dbReference type="Gene3D" id="3.55.40.10">
    <property type="entry name" value="minor pseudopilin epsh domain"/>
    <property type="match status" value="1"/>
</dbReference>
<feature type="chain" id="PRO_5012778122" description="Type II secretion system protein H" evidence="11">
    <location>
        <begin position="19"/>
        <end position="163"/>
    </location>
</feature>
<dbReference type="AlphaFoldDB" id="A0A1X0ZUV2"/>
<comment type="caution">
    <text evidence="13">The sequence shown here is derived from an EMBL/GenBank/DDBJ whole genome shotgun (WGS) entry which is preliminary data.</text>
</comment>
<evidence type="ECO:0000256" key="6">
    <source>
        <dbReference type="ARBA" id="ARBA00022692"/>
    </source>
</evidence>